<proteinExistence type="predicted"/>
<dbReference type="RefSeq" id="WP_081897187.1">
    <property type="nucleotide sequence ID" value="NZ_AP022557.1"/>
</dbReference>
<dbReference type="EMBL" id="AP022557">
    <property type="protein sequence ID" value="BBW97009.1"/>
    <property type="molecule type" value="Genomic_DNA"/>
</dbReference>
<evidence type="ECO:0000313" key="2">
    <source>
        <dbReference type="Proteomes" id="UP000501421"/>
    </source>
</evidence>
<dbReference type="Proteomes" id="UP000501421">
    <property type="component" value="Chromosome"/>
</dbReference>
<reference evidence="2" key="1">
    <citation type="journal article" date="2020" name="Microbiol. Resour. Announc.">
        <title>Complete Genome Sequence of Geobacillus sp. Strain E55-1, Isolated from Mine Geyser in Japan.</title>
        <authorList>
            <person name="Miyazaki K."/>
            <person name="Hase E."/>
            <person name="Tokito N."/>
        </authorList>
    </citation>
    <scope>NUCLEOTIDE SEQUENCE [LARGE SCALE GENOMIC DNA]</scope>
    <source>
        <strain evidence="2">E55-1</strain>
    </source>
</reference>
<dbReference type="AlphaFoldDB" id="A0A679FPT3"/>
<keyword evidence="2" id="KW-1185">Reference proteome</keyword>
<name>A0A679FPT3_9BACL</name>
<evidence type="ECO:0000313" key="1">
    <source>
        <dbReference type="EMBL" id="BBW97009.1"/>
    </source>
</evidence>
<gene>
    <name evidence="1" type="ORF">GsuE55_18420</name>
</gene>
<accession>A0A679FPT3</accession>
<organism evidence="1 2">
    <name type="scientific">Geobacillus subterraneus</name>
    <dbReference type="NCBI Taxonomy" id="129338"/>
    <lineage>
        <taxon>Bacteria</taxon>
        <taxon>Bacillati</taxon>
        <taxon>Bacillota</taxon>
        <taxon>Bacilli</taxon>
        <taxon>Bacillales</taxon>
        <taxon>Anoxybacillaceae</taxon>
        <taxon>Geobacillus</taxon>
    </lineage>
</organism>
<sequence length="474" mass="52559">MNMSFLKSIGNMFSKASHYVEKKIENTAKHVASDLKKAEKTMHRAVHQVEKRVEHAAKEVKKDVVHISREAKEAFHHAEKKAEQVVKHATHHVKKAEKAVHRAVHQVEKRVEHAAKEVKKDVVHISREAKEAFHYAEKKAEQVVKHATHHVKKAEKAIHRAAHHIEHKLGHEIKVLAKTADRGAHKIEQKAEHIAKQTVHDIIHAGHKVEQTARQVAKNAEKSWHGLTKHPIESTVEFVRGAGDAALQDVTYNLAHRSYHSPHPVAYEWGQMTGHAVSTVAGVVETAGAIPLAAAGIALSGTGVGAAIGVPATAIAAMGAAHGATLATTGSSHFVQHANELYQRMSRGEGGSGKAVKGTDEAERLAKGTGNSISDNMKTRIPNNEIFAPNKRGNAPISKKDNRPIEIHHEGQNPNGPFHEMHASDHRFGENYKMNHPCYNEKSGIDRKQFRKDVRKYWESEWDRGRFDKWGGKI</sequence>
<protein>
    <submittedName>
        <fullName evidence="1">Uncharacterized protein</fullName>
    </submittedName>
</protein>